<feature type="region of interest" description="Disordered" evidence="8">
    <location>
        <begin position="826"/>
        <end position="897"/>
    </location>
</feature>
<feature type="compositionally biased region" description="Basic and acidic residues" evidence="8">
    <location>
        <begin position="86"/>
        <end position="96"/>
    </location>
</feature>
<proteinExistence type="inferred from homology"/>
<dbReference type="GO" id="GO:0033314">
    <property type="term" value="P:mitotic DNA replication checkpoint signaling"/>
    <property type="evidence" value="ECO:0007669"/>
    <property type="project" value="TreeGrafter"/>
</dbReference>
<feature type="compositionally biased region" description="Basic and acidic residues" evidence="8">
    <location>
        <begin position="206"/>
        <end position="224"/>
    </location>
</feature>
<dbReference type="EMBL" id="LASV01000014">
    <property type="protein sequence ID" value="KKA25719.1"/>
    <property type="molecule type" value="Genomic_DNA"/>
</dbReference>
<dbReference type="STRING" id="1408163.A0A0F4Z5B6"/>
<feature type="compositionally biased region" description="Basic and acidic residues" evidence="8">
    <location>
        <begin position="109"/>
        <end position="122"/>
    </location>
</feature>
<dbReference type="AlphaFoldDB" id="A0A0F4Z5B6"/>
<feature type="compositionally biased region" description="Polar residues" evidence="8">
    <location>
        <begin position="175"/>
        <end position="188"/>
    </location>
</feature>
<evidence type="ECO:0000259" key="9">
    <source>
        <dbReference type="Pfam" id="PF25812"/>
    </source>
</evidence>
<gene>
    <name evidence="10" type="ORF">T310_0275</name>
</gene>
<dbReference type="RefSeq" id="XP_013332331.1">
    <property type="nucleotide sequence ID" value="XM_013476877.1"/>
</dbReference>
<feature type="compositionally biased region" description="Low complexity" evidence="8">
    <location>
        <begin position="52"/>
        <end position="66"/>
    </location>
</feature>
<dbReference type="PANTHER" id="PTHR12172:SF0">
    <property type="entry name" value="CELL CYCLE CHECKPOINT PROTEIN RAD17"/>
    <property type="match status" value="1"/>
</dbReference>
<dbReference type="InterPro" id="IPR057927">
    <property type="entry name" value="RAD24-like_helical"/>
</dbReference>
<keyword evidence="3" id="KW-0547">Nucleotide-binding</keyword>
<keyword evidence="7" id="KW-0131">Cell cycle</keyword>
<evidence type="ECO:0000256" key="2">
    <source>
        <dbReference type="ARBA" id="ARBA00006168"/>
    </source>
</evidence>
<dbReference type="GeneID" id="25312330"/>
<feature type="compositionally biased region" description="Acidic residues" evidence="8">
    <location>
        <begin position="127"/>
        <end position="144"/>
    </location>
</feature>
<keyword evidence="4" id="KW-0227">DNA damage</keyword>
<evidence type="ECO:0000256" key="1">
    <source>
        <dbReference type="ARBA" id="ARBA00004123"/>
    </source>
</evidence>
<sequence length="897" mass="98622">MAARPAKRQRKLVVLSSDEEAEFQTATDKDSGLTRPLKLSTSSKSTAAPSLPSRSKATRTSTTSPSGVRNTSRTTSASPTKKGKKRLADTKQHETSSKSLHSFFQPATEEQRWSSRKSETKSLPEQALDEVEDKEDLIEDDYSSCEEIFADQLAKETSAGNGGNASSQGPRKQASRSSSQSDHTNNKFSRPKKRFLLPASPNIQGPREHVNAGAKSKEADGRPWPERYAPSNLDELAVHKKKVADVRNWLADVFAGKNRRVCVSSLKSHPEARRMLVLHGPAGSGKTTTVSLLSKVLGFDIVEWKNPLGAEQSSQGYTSLSAQFDEFLGRSNIFGGLDLDDSAGLDTTAQDSQKSPMQRVILIEEFPSVLARSSSALSAFRSSLHRYLAASLSNRNSANMAPPIVIIISETLLSTTAVISDNFTVHRLLGPEICNHPGTSIIEFNRIAPTFMYKALDLVLKKEARHSMRKRIPSPAVLKKFSELGDIRSAISSLEFLCLRGDENGDWGGRVAAKLKNPSRESAALTPMEKESLEMVTQREASLGLFHAVGKVVYNKREDLGSTQQGRAEHGAPPEHLRQFERPRISQVSIEDLINETGTDIQTFISALHENYVPSCDGPSFTDCLEGCIQSLSDSDVLGSNSRSGLQASRTGVGVARSHHQGYGASIDTLRQDEISFHVAVRGLLFYLPDPVRRRVGQSASGGRIVDAYKMYFPTSLRLWKETEALEGLIDVWERRLLDPAAAPKNVRGPISGRTGVESWKAAEINQTPFPGSENHHSQEMVATMMSRDDILLHHLPYMAKIWSNRAETGELDRITQFRGIGFPNDEIPSDELDDFEPSSVTDWATDPEVSIPEERRRPLGRQQASSSSSAFGPKLPPPVEEAVEKLILSDDDIEDD</sequence>
<organism evidence="10 11">
    <name type="scientific">Rasamsonia emersonii (strain ATCC 16479 / CBS 393.64 / IMI 116815)</name>
    <dbReference type="NCBI Taxonomy" id="1408163"/>
    <lineage>
        <taxon>Eukaryota</taxon>
        <taxon>Fungi</taxon>
        <taxon>Dikarya</taxon>
        <taxon>Ascomycota</taxon>
        <taxon>Pezizomycotina</taxon>
        <taxon>Eurotiomycetes</taxon>
        <taxon>Eurotiomycetidae</taxon>
        <taxon>Eurotiales</taxon>
        <taxon>Trichocomaceae</taxon>
        <taxon>Rasamsonia</taxon>
    </lineage>
</organism>
<dbReference type="GO" id="GO:0006281">
    <property type="term" value="P:DNA repair"/>
    <property type="evidence" value="ECO:0007669"/>
    <property type="project" value="InterPro"/>
</dbReference>
<dbReference type="PANTHER" id="PTHR12172">
    <property type="entry name" value="CELL CYCLE CHECKPOINT PROTEIN RAD17"/>
    <property type="match status" value="1"/>
</dbReference>
<feature type="region of interest" description="Disordered" evidence="8">
    <location>
        <begin position="17"/>
        <end position="224"/>
    </location>
</feature>
<name>A0A0F4Z5B6_RASE3</name>
<reference evidence="10 11" key="1">
    <citation type="submission" date="2015-04" db="EMBL/GenBank/DDBJ databases">
        <authorList>
            <person name="Heijne W.H."/>
            <person name="Fedorova N.D."/>
            <person name="Nierman W.C."/>
            <person name="Vollebregt A.W."/>
            <person name="Zhao Z."/>
            <person name="Wu L."/>
            <person name="Kumar M."/>
            <person name="Stam H."/>
            <person name="van den Berg M.A."/>
            <person name="Pel H.J."/>
        </authorList>
    </citation>
    <scope>NUCLEOTIDE SEQUENCE [LARGE SCALE GENOMIC DNA]</scope>
    <source>
        <strain evidence="10 11">CBS 393.64</strain>
    </source>
</reference>
<dbReference type="GO" id="GO:0005634">
    <property type="term" value="C:nucleus"/>
    <property type="evidence" value="ECO:0007669"/>
    <property type="project" value="UniProtKB-SubCell"/>
</dbReference>
<evidence type="ECO:0000256" key="6">
    <source>
        <dbReference type="ARBA" id="ARBA00023242"/>
    </source>
</evidence>
<dbReference type="Gene3D" id="3.40.50.300">
    <property type="entry name" value="P-loop containing nucleotide triphosphate hydrolases"/>
    <property type="match status" value="1"/>
</dbReference>
<evidence type="ECO:0000256" key="8">
    <source>
        <dbReference type="SAM" id="MobiDB-lite"/>
    </source>
</evidence>
<evidence type="ECO:0000256" key="3">
    <source>
        <dbReference type="ARBA" id="ARBA00022741"/>
    </source>
</evidence>
<dbReference type="Pfam" id="PF25812">
    <property type="entry name" value="RAD24_helical"/>
    <property type="match status" value="1"/>
</dbReference>
<comment type="subcellular location">
    <subcellularLocation>
        <location evidence="1">Nucleus</location>
    </subcellularLocation>
</comment>
<keyword evidence="11" id="KW-1185">Reference proteome</keyword>
<evidence type="ECO:0000256" key="5">
    <source>
        <dbReference type="ARBA" id="ARBA00022840"/>
    </source>
</evidence>
<comment type="similarity">
    <text evidence="2">Belongs to the rad17/RAD24 family.</text>
</comment>
<dbReference type="GO" id="GO:0003689">
    <property type="term" value="F:DNA clamp loader activity"/>
    <property type="evidence" value="ECO:0007669"/>
    <property type="project" value="TreeGrafter"/>
</dbReference>
<dbReference type="GO" id="GO:0005524">
    <property type="term" value="F:ATP binding"/>
    <property type="evidence" value="ECO:0007669"/>
    <property type="project" value="UniProtKB-KW"/>
</dbReference>
<feature type="compositionally biased region" description="Polar residues" evidence="8">
    <location>
        <begin position="67"/>
        <end position="79"/>
    </location>
</feature>
<feature type="compositionally biased region" description="Acidic residues" evidence="8">
    <location>
        <begin position="828"/>
        <end position="837"/>
    </location>
</feature>
<dbReference type="GO" id="GO:0000077">
    <property type="term" value="P:DNA damage checkpoint signaling"/>
    <property type="evidence" value="ECO:0007669"/>
    <property type="project" value="TreeGrafter"/>
</dbReference>
<feature type="domain" description="Checkpoint protein RAD24-like helical bundle" evidence="9">
    <location>
        <begin position="540"/>
        <end position="654"/>
    </location>
</feature>
<dbReference type="SUPFAM" id="SSF52540">
    <property type="entry name" value="P-loop containing nucleoside triphosphate hydrolases"/>
    <property type="match status" value="1"/>
</dbReference>
<dbReference type="Pfam" id="PF03215">
    <property type="entry name" value="Rad17"/>
    <property type="match status" value="1"/>
</dbReference>
<dbReference type="Proteomes" id="UP000053958">
    <property type="component" value="Unassembled WGS sequence"/>
</dbReference>
<comment type="caution">
    <text evidence="10">The sequence shown here is derived from an EMBL/GenBank/DDBJ whole genome shotgun (WGS) entry which is preliminary data.</text>
</comment>
<evidence type="ECO:0000313" key="11">
    <source>
        <dbReference type="Proteomes" id="UP000053958"/>
    </source>
</evidence>
<dbReference type="OrthoDB" id="10265971at2759"/>
<dbReference type="InterPro" id="IPR027417">
    <property type="entry name" value="P-loop_NTPase"/>
</dbReference>
<evidence type="ECO:0000256" key="7">
    <source>
        <dbReference type="ARBA" id="ARBA00023306"/>
    </source>
</evidence>
<evidence type="ECO:0000313" key="10">
    <source>
        <dbReference type="EMBL" id="KKA25719.1"/>
    </source>
</evidence>
<dbReference type="GO" id="GO:0003682">
    <property type="term" value="F:chromatin binding"/>
    <property type="evidence" value="ECO:0007669"/>
    <property type="project" value="TreeGrafter"/>
</dbReference>
<evidence type="ECO:0000256" key="4">
    <source>
        <dbReference type="ARBA" id="ARBA00022763"/>
    </source>
</evidence>
<keyword evidence="5" id="KW-0067">ATP-binding</keyword>
<accession>A0A0F4Z5B6</accession>
<protein>
    <recommendedName>
        <fullName evidence="9">Checkpoint protein RAD24-like helical bundle domain-containing protein</fullName>
    </recommendedName>
</protein>
<keyword evidence="6" id="KW-0539">Nucleus</keyword>
<feature type="compositionally biased region" description="Polar residues" evidence="8">
    <location>
        <begin position="39"/>
        <end position="48"/>
    </location>
</feature>
<dbReference type="InterPro" id="IPR004582">
    <property type="entry name" value="Checkpoint_prot_Rad17_Rad24"/>
</dbReference>